<dbReference type="InterPro" id="IPR045864">
    <property type="entry name" value="aa-tRNA-synth_II/BPL/LPL"/>
</dbReference>
<evidence type="ECO:0000256" key="1">
    <source>
        <dbReference type="ARBA" id="ARBA00004496"/>
    </source>
</evidence>
<dbReference type="Pfam" id="PF03484">
    <property type="entry name" value="B5"/>
    <property type="match status" value="1"/>
</dbReference>
<dbReference type="GO" id="GO:0000049">
    <property type="term" value="F:tRNA binding"/>
    <property type="evidence" value="ECO:0007669"/>
    <property type="project" value="UniProtKB-UniRule"/>
</dbReference>
<dbReference type="PANTHER" id="PTHR10947">
    <property type="entry name" value="PHENYLALANYL-TRNA SYNTHETASE BETA CHAIN AND LEUCINE-RICH REPEAT-CONTAINING PROTEIN 47"/>
    <property type="match status" value="1"/>
</dbReference>
<evidence type="ECO:0000256" key="7">
    <source>
        <dbReference type="ARBA" id="ARBA00022723"/>
    </source>
</evidence>
<dbReference type="SUPFAM" id="SSF56037">
    <property type="entry name" value="PheT/TilS domain"/>
    <property type="match status" value="1"/>
</dbReference>
<evidence type="ECO:0000256" key="14">
    <source>
        <dbReference type="ARBA" id="ARBA00049255"/>
    </source>
</evidence>
<dbReference type="PANTHER" id="PTHR10947:SF0">
    <property type="entry name" value="PHENYLALANINE--TRNA LIGASE BETA SUBUNIT"/>
    <property type="match status" value="1"/>
</dbReference>
<dbReference type="SUPFAM" id="SSF55681">
    <property type="entry name" value="Class II aaRS and biotin synthetases"/>
    <property type="match status" value="1"/>
</dbReference>
<dbReference type="SMART" id="SM00873">
    <property type="entry name" value="B3_4"/>
    <property type="match status" value="1"/>
</dbReference>
<dbReference type="InterPro" id="IPR020825">
    <property type="entry name" value="Phe-tRNA_synthase-like_B3/B4"/>
</dbReference>
<keyword evidence="21" id="KW-1185">Reference proteome</keyword>
<accession>A0A916NEZ3</accession>
<dbReference type="SUPFAM" id="SSF50249">
    <property type="entry name" value="Nucleic acid-binding proteins"/>
    <property type="match status" value="1"/>
</dbReference>
<dbReference type="EC" id="6.1.1.20" evidence="15"/>
<feature type="binding site" evidence="15">
    <location>
        <position position="476"/>
    </location>
    <ligand>
        <name>Mg(2+)</name>
        <dbReference type="ChEBI" id="CHEBI:18420"/>
        <note>shared with alpha subunit</note>
    </ligand>
</feature>
<feature type="binding site" evidence="15">
    <location>
        <position position="480"/>
    </location>
    <ligand>
        <name>Mg(2+)</name>
        <dbReference type="ChEBI" id="CHEBI:18420"/>
        <note>shared with alpha subunit</note>
    </ligand>
</feature>
<protein>
    <recommendedName>
        <fullName evidence="15">Phenylalanine--tRNA ligase beta subunit</fullName>
        <ecNumber evidence="15">6.1.1.20</ecNumber>
    </recommendedName>
    <alternativeName>
        <fullName evidence="15">Phenylalanyl-tRNA synthetase beta subunit</fullName>
        <shortName evidence="15">PheRS</shortName>
    </alternativeName>
</protein>
<feature type="domain" description="TRNA-binding" evidence="17">
    <location>
        <begin position="42"/>
        <end position="155"/>
    </location>
</feature>
<keyword evidence="12 15" id="KW-0648">Protein biosynthesis</keyword>
<evidence type="ECO:0000256" key="12">
    <source>
        <dbReference type="ARBA" id="ARBA00022917"/>
    </source>
</evidence>
<dbReference type="Gene3D" id="3.30.56.10">
    <property type="match status" value="2"/>
</dbReference>
<sequence>MKISLNWLKDFIDISIPAEQVSEILTDIGLEVEKMAEVDTVPGGLKGLLIGEVVSTELHPNADRLKITQVSLGENEMAQIVCGAPNVAAGQKVVVAVPGTTIYPTSGEPFKIKKSKIRGVESLGMICAEDEIGLGHSHEGIMVLDSSAPVGIEAAKYFNVESDIVFEIGLTPNRADAMSHYGVARDLMVAFKHKGVLSDDAKICRHSVTEFACDSKDLTIPVEVENKEACPRYASVSISGVAVKDSPKWLKDRLNAIGVRPINNIVDVTNYVLHELGQPLHAFDADVVGDKVFVGNMPEGSKFVTLDEVERELSEADLMIKNGSGGMCIAGVFGGNESGVTEKTTKVFLESAYFDPVSVRKTAKRHGLNTDASFRFERGIDPNITVHALKRAALLIKELAGGLISSEISDIQSKVFEPFEFDVSLEKLCRLVGVDIPEKVVVSILNNLSIQTTKKDEDTYMLEVPPYRVDVQREADIAEEILRIYGFNNVSLPEKLNSSITHREELDKEKVQHLISDLLVDKGLVEAMSNSLTKSNYSSLIETKEVRDDFEVRMLNPLSTDLDVMRQTLLFGGLEAVRLNQNHGNEDVGLFEFGKIYQKFESDFSERKLLALFLSGNQEPEAWNSNKGEFSFYTLKGLVEAILTKLGILKNHNYSAVKSAFFEDGMELSIAKKRVARMGWVNGKLKEHFDLRNAVFYAEIDWDVVLSLLKMNKVKFKELNKFPAVTRDLSMLVDKPVKFEELLETAEKAERKLLKRVSLFDVYEGKNLPEGKKSYALRFVLHDESKTLKDKEIEKSMERIQSALEKSFNIQLR</sequence>
<dbReference type="FunFam" id="3.30.70.380:FF:000001">
    <property type="entry name" value="Phenylalanine--tRNA ligase beta subunit"/>
    <property type="match status" value="1"/>
</dbReference>
<dbReference type="InterPro" id="IPR004532">
    <property type="entry name" value="Phe-tRNA-ligase_IIc_bsu_bact"/>
</dbReference>
<evidence type="ECO:0000256" key="10">
    <source>
        <dbReference type="ARBA" id="ARBA00022842"/>
    </source>
</evidence>
<evidence type="ECO:0000259" key="19">
    <source>
        <dbReference type="PROSITE" id="PS51483"/>
    </source>
</evidence>
<dbReference type="SMART" id="SM00874">
    <property type="entry name" value="B5"/>
    <property type="match status" value="1"/>
</dbReference>
<dbReference type="AlphaFoldDB" id="A0A916NEZ3"/>
<evidence type="ECO:0000256" key="8">
    <source>
        <dbReference type="ARBA" id="ARBA00022741"/>
    </source>
</evidence>
<keyword evidence="4 15" id="KW-0963">Cytoplasm</keyword>
<evidence type="ECO:0000256" key="16">
    <source>
        <dbReference type="PROSITE-ProRule" id="PRU00209"/>
    </source>
</evidence>
<evidence type="ECO:0000256" key="5">
    <source>
        <dbReference type="ARBA" id="ARBA00022555"/>
    </source>
</evidence>
<proteinExistence type="inferred from homology"/>
<evidence type="ECO:0000256" key="11">
    <source>
        <dbReference type="ARBA" id="ARBA00022884"/>
    </source>
</evidence>
<feature type="domain" description="FDX-ACB" evidence="18">
    <location>
        <begin position="720"/>
        <end position="813"/>
    </location>
</feature>
<comment type="catalytic activity">
    <reaction evidence="14 15">
        <text>tRNA(Phe) + L-phenylalanine + ATP = L-phenylalanyl-tRNA(Phe) + AMP + diphosphate + H(+)</text>
        <dbReference type="Rhea" id="RHEA:19413"/>
        <dbReference type="Rhea" id="RHEA-COMP:9668"/>
        <dbReference type="Rhea" id="RHEA-COMP:9699"/>
        <dbReference type="ChEBI" id="CHEBI:15378"/>
        <dbReference type="ChEBI" id="CHEBI:30616"/>
        <dbReference type="ChEBI" id="CHEBI:33019"/>
        <dbReference type="ChEBI" id="CHEBI:58095"/>
        <dbReference type="ChEBI" id="CHEBI:78442"/>
        <dbReference type="ChEBI" id="CHEBI:78531"/>
        <dbReference type="ChEBI" id="CHEBI:456215"/>
        <dbReference type="EC" id="6.1.1.20"/>
    </reaction>
</comment>
<dbReference type="GO" id="GO:0004826">
    <property type="term" value="F:phenylalanine-tRNA ligase activity"/>
    <property type="evidence" value="ECO:0007669"/>
    <property type="project" value="UniProtKB-UniRule"/>
</dbReference>
<comment type="subunit">
    <text evidence="3 15">Tetramer of two alpha and two beta subunits.</text>
</comment>
<dbReference type="InterPro" id="IPR012340">
    <property type="entry name" value="NA-bd_OB-fold"/>
</dbReference>
<dbReference type="RefSeq" id="WP_258540368.1">
    <property type="nucleotide sequence ID" value="NZ_OU015584.1"/>
</dbReference>
<dbReference type="Gene3D" id="3.30.70.380">
    <property type="entry name" value="Ferrodoxin-fold anticodon-binding domain"/>
    <property type="match status" value="1"/>
</dbReference>
<dbReference type="InterPro" id="IPR041616">
    <property type="entry name" value="PheRS_beta_core"/>
</dbReference>
<keyword evidence="5 16" id="KW-0820">tRNA-binding</keyword>
<dbReference type="Pfam" id="PF03483">
    <property type="entry name" value="B3_4"/>
    <property type="match status" value="1"/>
</dbReference>
<organism evidence="20 21">
    <name type="scientific">Parvicella tangerina</name>
    <dbReference type="NCBI Taxonomy" id="2829795"/>
    <lineage>
        <taxon>Bacteria</taxon>
        <taxon>Pseudomonadati</taxon>
        <taxon>Bacteroidota</taxon>
        <taxon>Flavobacteriia</taxon>
        <taxon>Flavobacteriales</taxon>
        <taxon>Parvicellaceae</taxon>
        <taxon>Parvicella</taxon>
    </lineage>
</organism>
<keyword evidence="9 15" id="KW-0067">ATP-binding</keyword>
<dbReference type="KEGG" id="ptan:CRYO30217_00123"/>
<evidence type="ECO:0000256" key="15">
    <source>
        <dbReference type="HAMAP-Rule" id="MF_00283"/>
    </source>
</evidence>
<dbReference type="GO" id="GO:0006432">
    <property type="term" value="P:phenylalanyl-tRNA aminoacylation"/>
    <property type="evidence" value="ECO:0007669"/>
    <property type="project" value="UniProtKB-UniRule"/>
</dbReference>
<dbReference type="PROSITE" id="PS51483">
    <property type="entry name" value="B5"/>
    <property type="match status" value="1"/>
</dbReference>
<dbReference type="InterPro" id="IPR045060">
    <property type="entry name" value="Phe-tRNA-ligase_IIc_bsu"/>
</dbReference>
<dbReference type="Proteomes" id="UP000683507">
    <property type="component" value="Chromosome"/>
</dbReference>
<evidence type="ECO:0000256" key="3">
    <source>
        <dbReference type="ARBA" id="ARBA00011209"/>
    </source>
</evidence>
<dbReference type="PROSITE" id="PS51447">
    <property type="entry name" value="FDX_ACB"/>
    <property type="match status" value="1"/>
</dbReference>
<dbReference type="SMART" id="SM00896">
    <property type="entry name" value="FDX-ACB"/>
    <property type="match status" value="1"/>
</dbReference>
<dbReference type="Pfam" id="PF01588">
    <property type="entry name" value="tRNA_bind"/>
    <property type="match status" value="1"/>
</dbReference>
<keyword evidence="6 15" id="KW-0436">Ligase</keyword>
<dbReference type="Pfam" id="PF03147">
    <property type="entry name" value="FDX-ACB"/>
    <property type="match status" value="1"/>
</dbReference>
<feature type="binding site" evidence="15">
    <location>
        <position position="479"/>
    </location>
    <ligand>
        <name>Mg(2+)</name>
        <dbReference type="ChEBI" id="CHEBI:18420"/>
        <note>shared with alpha subunit</note>
    </ligand>
</feature>
<dbReference type="InterPro" id="IPR009061">
    <property type="entry name" value="DNA-bd_dom_put_sf"/>
</dbReference>
<dbReference type="Pfam" id="PF17759">
    <property type="entry name" value="tRNA_synthFbeta"/>
    <property type="match status" value="1"/>
</dbReference>
<evidence type="ECO:0000256" key="9">
    <source>
        <dbReference type="ARBA" id="ARBA00022840"/>
    </source>
</evidence>
<comment type="cofactor">
    <cofactor evidence="15">
        <name>Mg(2+)</name>
        <dbReference type="ChEBI" id="CHEBI:18420"/>
    </cofactor>
    <text evidence="15">Binds 2 magnesium ions per tetramer.</text>
</comment>
<dbReference type="GO" id="GO:0009328">
    <property type="term" value="C:phenylalanine-tRNA ligase complex"/>
    <property type="evidence" value="ECO:0007669"/>
    <property type="project" value="TreeGrafter"/>
</dbReference>
<dbReference type="GO" id="GO:0005524">
    <property type="term" value="F:ATP binding"/>
    <property type="evidence" value="ECO:0007669"/>
    <property type="project" value="UniProtKB-UniRule"/>
</dbReference>
<dbReference type="InterPro" id="IPR005146">
    <property type="entry name" value="B3/B4_tRNA-bd"/>
</dbReference>
<keyword evidence="8 15" id="KW-0547">Nucleotide-binding</keyword>
<evidence type="ECO:0000256" key="2">
    <source>
        <dbReference type="ARBA" id="ARBA00008653"/>
    </source>
</evidence>
<evidence type="ECO:0000256" key="6">
    <source>
        <dbReference type="ARBA" id="ARBA00022598"/>
    </source>
</evidence>
<reference evidence="20" key="1">
    <citation type="submission" date="2021-04" db="EMBL/GenBank/DDBJ databases">
        <authorList>
            <person name="Rodrigo-Torres L."/>
            <person name="Arahal R. D."/>
            <person name="Lucena T."/>
        </authorList>
    </citation>
    <scope>NUCLEOTIDE SEQUENCE</scope>
    <source>
        <strain evidence="20">AS29M-1</strain>
    </source>
</reference>
<evidence type="ECO:0000313" key="21">
    <source>
        <dbReference type="Proteomes" id="UP000683507"/>
    </source>
</evidence>
<dbReference type="CDD" id="cd00769">
    <property type="entry name" value="PheRS_beta_core"/>
    <property type="match status" value="1"/>
</dbReference>
<dbReference type="Gene3D" id="3.50.40.10">
    <property type="entry name" value="Phenylalanyl-trna Synthetase, Chain B, domain 3"/>
    <property type="match status" value="1"/>
</dbReference>
<dbReference type="CDD" id="cd02796">
    <property type="entry name" value="tRNA_bind_bactPheRS"/>
    <property type="match status" value="1"/>
</dbReference>
<feature type="domain" description="B5" evidence="19">
    <location>
        <begin position="416"/>
        <end position="492"/>
    </location>
</feature>
<dbReference type="Gene3D" id="3.30.930.10">
    <property type="entry name" value="Bira Bifunctional Protein, Domain 2"/>
    <property type="match status" value="1"/>
</dbReference>
<dbReference type="InterPro" id="IPR033714">
    <property type="entry name" value="tRNA_bind_bactPheRS"/>
</dbReference>
<dbReference type="InterPro" id="IPR005147">
    <property type="entry name" value="tRNA_synthase_B5-dom"/>
</dbReference>
<keyword evidence="13 15" id="KW-0030">Aminoacyl-tRNA synthetase</keyword>
<evidence type="ECO:0000313" key="20">
    <source>
        <dbReference type="EMBL" id="CAG5076502.1"/>
    </source>
</evidence>
<dbReference type="Gene3D" id="2.40.50.140">
    <property type="entry name" value="Nucleic acid-binding proteins"/>
    <property type="match status" value="1"/>
</dbReference>
<dbReference type="InterPro" id="IPR036690">
    <property type="entry name" value="Fdx_antiC-bd_sf"/>
</dbReference>
<evidence type="ECO:0000259" key="18">
    <source>
        <dbReference type="PROSITE" id="PS51447"/>
    </source>
</evidence>
<dbReference type="SUPFAM" id="SSF46955">
    <property type="entry name" value="Putative DNA-binding domain"/>
    <property type="match status" value="1"/>
</dbReference>
<name>A0A916NEZ3_9FLAO</name>
<feature type="binding site" evidence="15">
    <location>
        <position position="470"/>
    </location>
    <ligand>
        <name>Mg(2+)</name>
        <dbReference type="ChEBI" id="CHEBI:18420"/>
        <note>shared with alpha subunit</note>
    </ligand>
</feature>
<dbReference type="NCBIfam" id="NF045760">
    <property type="entry name" value="YtpR"/>
    <property type="match status" value="1"/>
</dbReference>
<comment type="similarity">
    <text evidence="2 15">Belongs to the phenylalanyl-tRNA synthetase beta subunit family. Type 1 subfamily.</text>
</comment>
<dbReference type="HAMAP" id="MF_00283">
    <property type="entry name" value="Phe_tRNA_synth_beta1"/>
    <property type="match status" value="1"/>
</dbReference>
<comment type="subcellular location">
    <subcellularLocation>
        <location evidence="1 15">Cytoplasm</location>
    </subcellularLocation>
</comment>
<dbReference type="FunFam" id="3.50.40.10:FF:000001">
    <property type="entry name" value="Phenylalanine--tRNA ligase beta subunit"/>
    <property type="match status" value="1"/>
</dbReference>
<dbReference type="FunFam" id="2.40.50.140:FF:000045">
    <property type="entry name" value="Phenylalanine--tRNA ligase beta subunit"/>
    <property type="match status" value="1"/>
</dbReference>
<dbReference type="SUPFAM" id="SSF54991">
    <property type="entry name" value="Anticodon-binding domain of PheRS"/>
    <property type="match status" value="1"/>
</dbReference>
<dbReference type="InterPro" id="IPR002547">
    <property type="entry name" value="tRNA-bd_dom"/>
</dbReference>
<evidence type="ECO:0000256" key="13">
    <source>
        <dbReference type="ARBA" id="ARBA00023146"/>
    </source>
</evidence>
<keyword evidence="10 15" id="KW-0460">Magnesium</keyword>
<dbReference type="PROSITE" id="PS50886">
    <property type="entry name" value="TRBD"/>
    <property type="match status" value="1"/>
</dbReference>
<dbReference type="GO" id="GO:0000287">
    <property type="term" value="F:magnesium ion binding"/>
    <property type="evidence" value="ECO:0007669"/>
    <property type="project" value="UniProtKB-UniRule"/>
</dbReference>
<evidence type="ECO:0000256" key="4">
    <source>
        <dbReference type="ARBA" id="ARBA00022490"/>
    </source>
</evidence>
<keyword evidence="7 15" id="KW-0479">Metal-binding</keyword>
<dbReference type="NCBIfam" id="TIGR00472">
    <property type="entry name" value="pheT_bact"/>
    <property type="match status" value="1"/>
</dbReference>
<evidence type="ECO:0000259" key="17">
    <source>
        <dbReference type="PROSITE" id="PS50886"/>
    </source>
</evidence>
<gene>
    <name evidence="15 20" type="primary">pheT</name>
    <name evidence="20" type="ORF">CRYO30217_00123</name>
</gene>
<dbReference type="InterPro" id="IPR005121">
    <property type="entry name" value="Fdx_antiC-bd"/>
</dbReference>
<keyword evidence="11 16" id="KW-0694">RNA-binding</keyword>
<dbReference type="EMBL" id="OU015584">
    <property type="protein sequence ID" value="CAG5076502.1"/>
    <property type="molecule type" value="Genomic_DNA"/>
</dbReference>